<dbReference type="InterPro" id="IPR043519">
    <property type="entry name" value="NT_sf"/>
</dbReference>
<dbReference type="OrthoDB" id="9799092at2"/>
<dbReference type="AlphaFoldDB" id="A0A1H9NC85"/>
<organism evidence="1 2">
    <name type="scientific">Gracilibacillus ureilyticus</name>
    <dbReference type="NCBI Taxonomy" id="531814"/>
    <lineage>
        <taxon>Bacteria</taxon>
        <taxon>Bacillati</taxon>
        <taxon>Bacillota</taxon>
        <taxon>Bacilli</taxon>
        <taxon>Bacillales</taxon>
        <taxon>Bacillaceae</taxon>
        <taxon>Gracilibacillus</taxon>
    </lineage>
</organism>
<keyword evidence="2" id="KW-1185">Reference proteome</keyword>
<gene>
    <name evidence="1" type="ORF">SAMN04487944_10364</name>
</gene>
<dbReference type="PANTHER" id="PTHR34822:SF1">
    <property type="entry name" value="GRPB FAMILY PROTEIN"/>
    <property type="match status" value="1"/>
</dbReference>
<dbReference type="Proteomes" id="UP000199687">
    <property type="component" value="Unassembled WGS sequence"/>
</dbReference>
<evidence type="ECO:0000313" key="2">
    <source>
        <dbReference type="Proteomes" id="UP000199687"/>
    </source>
</evidence>
<name>A0A1H9NC85_9BACI</name>
<dbReference type="InterPro" id="IPR007344">
    <property type="entry name" value="GrpB/CoaE"/>
</dbReference>
<proteinExistence type="predicted"/>
<dbReference type="Gene3D" id="3.30.460.10">
    <property type="entry name" value="Beta Polymerase, domain 2"/>
    <property type="match status" value="1"/>
</dbReference>
<protein>
    <submittedName>
        <fullName evidence="1">GrpB domain, predicted nucleotidyltransferase, UPF0157 family</fullName>
    </submittedName>
</protein>
<evidence type="ECO:0000313" key="1">
    <source>
        <dbReference type="EMBL" id="SER33421.1"/>
    </source>
</evidence>
<dbReference type="GO" id="GO:0016740">
    <property type="term" value="F:transferase activity"/>
    <property type="evidence" value="ECO:0007669"/>
    <property type="project" value="UniProtKB-KW"/>
</dbReference>
<dbReference type="PANTHER" id="PTHR34822">
    <property type="entry name" value="GRPB DOMAIN PROTEIN (AFU_ORTHOLOGUE AFUA_1G01530)"/>
    <property type="match status" value="1"/>
</dbReference>
<reference evidence="1 2" key="1">
    <citation type="submission" date="2016-10" db="EMBL/GenBank/DDBJ databases">
        <authorList>
            <person name="de Groot N.N."/>
        </authorList>
    </citation>
    <scope>NUCLEOTIDE SEQUENCE [LARGE SCALE GENOMIC DNA]</scope>
    <source>
        <strain evidence="1 2">CGMCC 1.7727</strain>
    </source>
</reference>
<dbReference type="RefSeq" id="WP_089739530.1">
    <property type="nucleotide sequence ID" value="NZ_FOGL01000003.1"/>
</dbReference>
<dbReference type="Pfam" id="PF04229">
    <property type="entry name" value="GrpB"/>
    <property type="match status" value="1"/>
</dbReference>
<sequence length="169" mass="20296">MRVRLSDYSDKWKQMFAEESQRLSSIFGDEIISFEHIGSTAIPGMKAKPVIDMICTVRSIERVDTYNDQMIRLGYEAAFEHGIEGRRLFRKGGENRTHHIHFYQWDNPEIFRHLVFRSYLLAHPEEVKRYSQYKEKLAERYEYTSEYSPAKKAFVTEMEKKALDWWENR</sequence>
<dbReference type="SUPFAM" id="SSF81301">
    <property type="entry name" value="Nucleotidyltransferase"/>
    <property type="match status" value="1"/>
</dbReference>
<dbReference type="STRING" id="531814.SAMN04487944_10364"/>
<accession>A0A1H9NC85</accession>
<dbReference type="EMBL" id="FOGL01000003">
    <property type="protein sequence ID" value="SER33421.1"/>
    <property type="molecule type" value="Genomic_DNA"/>
</dbReference>
<keyword evidence="1" id="KW-0808">Transferase</keyword>